<evidence type="ECO:0000313" key="6">
    <source>
        <dbReference type="Proteomes" id="UP000237752"/>
    </source>
</evidence>
<evidence type="ECO:0000313" key="5">
    <source>
        <dbReference type="EMBL" id="PRZ34779.1"/>
    </source>
</evidence>
<dbReference type="InterPro" id="IPR036291">
    <property type="entry name" value="NAD(P)-bd_dom_sf"/>
</dbReference>
<evidence type="ECO:0000256" key="3">
    <source>
        <dbReference type="RuleBase" id="RU000363"/>
    </source>
</evidence>
<dbReference type="CDD" id="cd05233">
    <property type="entry name" value="SDR_c"/>
    <property type="match status" value="1"/>
</dbReference>
<evidence type="ECO:0000256" key="1">
    <source>
        <dbReference type="ARBA" id="ARBA00006484"/>
    </source>
</evidence>
<organism evidence="5 6">
    <name type="scientific">Antricoccus suffuscus</name>
    <dbReference type="NCBI Taxonomy" id="1629062"/>
    <lineage>
        <taxon>Bacteria</taxon>
        <taxon>Bacillati</taxon>
        <taxon>Actinomycetota</taxon>
        <taxon>Actinomycetes</taxon>
        <taxon>Geodermatophilales</taxon>
        <taxon>Antricoccaceae</taxon>
        <taxon>Antricoccus</taxon>
    </lineage>
</organism>
<dbReference type="EMBL" id="PVUE01000023">
    <property type="protein sequence ID" value="PRZ34779.1"/>
    <property type="molecule type" value="Genomic_DNA"/>
</dbReference>
<dbReference type="FunFam" id="3.40.50.720:FF:000084">
    <property type="entry name" value="Short-chain dehydrogenase reductase"/>
    <property type="match status" value="1"/>
</dbReference>
<dbReference type="InterPro" id="IPR057326">
    <property type="entry name" value="KR_dom"/>
</dbReference>
<dbReference type="AlphaFoldDB" id="A0A2T0ZEJ5"/>
<dbReference type="GO" id="GO:0016616">
    <property type="term" value="F:oxidoreductase activity, acting on the CH-OH group of donors, NAD or NADP as acceptor"/>
    <property type="evidence" value="ECO:0007669"/>
    <property type="project" value="TreeGrafter"/>
</dbReference>
<dbReference type="Proteomes" id="UP000237752">
    <property type="component" value="Unassembled WGS sequence"/>
</dbReference>
<dbReference type="PRINTS" id="PR00081">
    <property type="entry name" value="GDHRDH"/>
</dbReference>
<dbReference type="SMART" id="SM00822">
    <property type="entry name" value="PKS_KR"/>
    <property type="match status" value="1"/>
</dbReference>
<dbReference type="PANTHER" id="PTHR42760">
    <property type="entry name" value="SHORT-CHAIN DEHYDROGENASES/REDUCTASES FAMILY MEMBER"/>
    <property type="match status" value="1"/>
</dbReference>
<feature type="domain" description="Ketoreductase" evidence="4">
    <location>
        <begin position="7"/>
        <end position="196"/>
    </location>
</feature>
<dbReference type="PRINTS" id="PR00080">
    <property type="entry name" value="SDRFAMILY"/>
</dbReference>
<comment type="similarity">
    <text evidence="1 3">Belongs to the short-chain dehydrogenases/reductases (SDR) family.</text>
</comment>
<dbReference type="PANTHER" id="PTHR42760:SF133">
    <property type="entry name" value="3-OXOACYL-[ACYL-CARRIER-PROTEIN] REDUCTASE"/>
    <property type="match status" value="1"/>
</dbReference>
<dbReference type="PROSITE" id="PS00061">
    <property type="entry name" value="ADH_SHORT"/>
    <property type="match status" value="1"/>
</dbReference>
<dbReference type="InterPro" id="IPR002347">
    <property type="entry name" value="SDR_fam"/>
</dbReference>
<dbReference type="GO" id="GO:0006633">
    <property type="term" value="P:fatty acid biosynthetic process"/>
    <property type="evidence" value="ECO:0007669"/>
    <property type="project" value="TreeGrafter"/>
</dbReference>
<dbReference type="InterPro" id="IPR020904">
    <property type="entry name" value="Sc_DH/Rdtase_CS"/>
</dbReference>
<comment type="caution">
    <text evidence="5">The sequence shown here is derived from an EMBL/GenBank/DDBJ whole genome shotgun (WGS) entry which is preliminary data.</text>
</comment>
<accession>A0A2T0ZEJ5</accession>
<proteinExistence type="inferred from homology"/>
<dbReference type="GO" id="GO:0048038">
    <property type="term" value="F:quinone binding"/>
    <property type="evidence" value="ECO:0007669"/>
    <property type="project" value="TreeGrafter"/>
</dbReference>
<keyword evidence="2" id="KW-0560">Oxidoreductase</keyword>
<keyword evidence="6" id="KW-1185">Reference proteome</keyword>
<dbReference type="Pfam" id="PF00106">
    <property type="entry name" value="adh_short"/>
    <property type="match status" value="1"/>
</dbReference>
<evidence type="ECO:0000256" key="2">
    <source>
        <dbReference type="ARBA" id="ARBA00023002"/>
    </source>
</evidence>
<gene>
    <name evidence="5" type="ORF">CLV47_12311</name>
</gene>
<protein>
    <submittedName>
        <fullName evidence="5">3-oxoacyl-[acyl-carrier protein] reductase</fullName>
    </submittedName>
</protein>
<name>A0A2T0ZEJ5_9ACTN</name>
<reference evidence="5 6" key="1">
    <citation type="submission" date="2018-03" db="EMBL/GenBank/DDBJ databases">
        <title>Genomic Encyclopedia of Archaeal and Bacterial Type Strains, Phase II (KMG-II): from individual species to whole genera.</title>
        <authorList>
            <person name="Goeker M."/>
        </authorList>
    </citation>
    <scope>NUCLEOTIDE SEQUENCE [LARGE SCALE GENOMIC DNA]</scope>
    <source>
        <strain evidence="5 6">DSM 100065</strain>
    </source>
</reference>
<dbReference type="SUPFAM" id="SSF51735">
    <property type="entry name" value="NAD(P)-binding Rossmann-fold domains"/>
    <property type="match status" value="1"/>
</dbReference>
<evidence type="ECO:0000259" key="4">
    <source>
        <dbReference type="SMART" id="SM00822"/>
    </source>
</evidence>
<dbReference type="RefSeq" id="WP_170111169.1">
    <property type="nucleotide sequence ID" value="NZ_PVUE01000023.1"/>
</dbReference>
<sequence>MTEFQDRVAIVTGAGRGIGRATALRLAREGARVVVNDLDEAECQSTADAIGAAGGVAVPVPGDITATDLPTRVVQVATDEFGRLDILVNNAGWVERVPIRDVTPSRWSRMLAIHVDASFRMLQTVGASFIAAHREERDRGEMLQRKIVNVSSVAGIYGTPGSIHYATAKAGVIGMTLGAAKEWGRYAININAIAFGLIETRLTGGESEEDRAAPSKLEVAPLDDQSFARGASSNALARAGTADEAAAAIRFLCSADANFVSGHTLVCAGGTGS</sequence>
<dbReference type="Gene3D" id="3.40.50.720">
    <property type="entry name" value="NAD(P)-binding Rossmann-like Domain"/>
    <property type="match status" value="1"/>
</dbReference>